<dbReference type="AlphaFoldDB" id="A0A8J2XU10"/>
<feature type="domain" description="SMP-30/Gluconolactonase/LRE-like region" evidence="3">
    <location>
        <begin position="856"/>
        <end position="963"/>
    </location>
</feature>
<evidence type="ECO:0000313" key="5">
    <source>
        <dbReference type="EMBL" id="GGB04021.1"/>
    </source>
</evidence>
<dbReference type="RefSeq" id="WP_188932893.1">
    <property type="nucleotide sequence ID" value="NZ_BMJC01000003.1"/>
</dbReference>
<dbReference type="SUPFAM" id="SSF51126">
    <property type="entry name" value="Pectin lyase-like"/>
    <property type="match status" value="2"/>
</dbReference>
<dbReference type="GO" id="GO:0016787">
    <property type="term" value="F:hydrolase activity"/>
    <property type="evidence" value="ECO:0007669"/>
    <property type="project" value="UniProtKB-KW"/>
</dbReference>
<feature type="signal peptide" evidence="2">
    <location>
        <begin position="1"/>
        <end position="20"/>
    </location>
</feature>
<evidence type="ECO:0000259" key="3">
    <source>
        <dbReference type="Pfam" id="PF08450"/>
    </source>
</evidence>
<evidence type="ECO:0000259" key="4">
    <source>
        <dbReference type="Pfam" id="PF12708"/>
    </source>
</evidence>
<dbReference type="PANTHER" id="PTHR47572:SF4">
    <property type="entry name" value="LACTONASE DRP35"/>
    <property type="match status" value="1"/>
</dbReference>
<evidence type="ECO:0000256" key="2">
    <source>
        <dbReference type="SAM" id="SignalP"/>
    </source>
</evidence>
<gene>
    <name evidence="5" type="ORF">GCM10011511_29170</name>
</gene>
<dbReference type="Gene3D" id="2.120.10.30">
    <property type="entry name" value="TolB, C-terminal domain"/>
    <property type="match status" value="1"/>
</dbReference>
<dbReference type="Pfam" id="PF12708">
    <property type="entry name" value="Pect-lyase_RHGA_epim"/>
    <property type="match status" value="2"/>
</dbReference>
<dbReference type="Proteomes" id="UP000607559">
    <property type="component" value="Unassembled WGS sequence"/>
</dbReference>
<keyword evidence="6" id="KW-1185">Reference proteome</keyword>
<dbReference type="InterPro" id="IPR051262">
    <property type="entry name" value="SMP-30/CGR1_Lactonase"/>
</dbReference>
<dbReference type="Gene3D" id="2.160.20.10">
    <property type="entry name" value="Single-stranded right-handed beta-helix, Pectin lyase-like"/>
    <property type="match status" value="2"/>
</dbReference>
<dbReference type="InterPro" id="IPR011042">
    <property type="entry name" value="6-blade_b-propeller_TolB-like"/>
</dbReference>
<dbReference type="InterPro" id="IPR012334">
    <property type="entry name" value="Pectin_lyas_fold"/>
</dbReference>
<evidence type="ECO:0000256" key="1">
    <source>
        <dbReference type="ARBA" id="ARBA00022801"/>
    </source>
</evidence>
<dbReference type="InterPro" id="IPR024535">
    <property type="entry name" value="RHGA/B-epi-like_pectate_lyase"/>
</dbReference>
<proteinExistence type="predicted"/>
<protein>
    <recommendedName>
        <fullName evidence="7">Gluconolaconase</fullName>
    </recommendedName>
</protein>
<keyword evidence="1" id="KW-0378">Hydrolase</keyword>
<reference evidence="5" key="1">
    <citation type="journal article" date="2014" name="Int. J. Syst. Evol. Microbiol.">
        <title>Complete genome sequence of Corynebacterium casei LMG S-19264T (=DSM 44701T), isolated from a smear-ripened cheese.</title>
        <authorList>
            <consortium name="US DOE Joint Genome Institute (JGI-PGF)"/>
            <person name="Walter F."/>
            <person name="Albersmeier A."/>
            <person name="Kalinowski J."/>
            <person name="Ruckert C."/>
        </authorList>
    </citation>
    <scope>NUCLEOTIDE SEQUENCE</scope>
    <source>
        <strain evidence="5">CGMCC 1.15448</strain>
    </source>
</reference>
<dbReference type="EMBL" id="BMJC01000003">
    <property type="protein sequence ID" value="GGB04021.1"/>
    <property type="molecule type" value="Genomic_DNA"/>
</dbReference>
<organism evidence="5 6">
    <name type="scientific">Puia dinghuensis</name>
    <dbReference type="NCBI Taxonomy" id="1792502"/>
    <lineage>
        <taxon>Bacteria</taxon>
        <taxon>Pseudomonadati</taxon>
        <taxon>Bacteroidota</taxon>
        <taxon>Chitinophagia</taxon>
        <taxon>Chitinophagales</taxon>
        <taxon>Chitinophagaceae</taxon>
        <taxon>Puia</taxon>
    </lineage>
</organism>
<dbReference type="Pfam" id="PF08450">
    <property type="entry name" value="SGL"/>
    <property type="match status" value="1"/>
</dbReference>
<keyword evidence="2" id="KW-0732">Signal</keyword>
<feature type="domain" description="Rhamnogalacturonase A/B/Epimerase-like pectate lyase" evidence="4">
    <location>
        <begin position="45"/>
        <end position="218"/>
    </location>
</feature>
<sequence>MRISIWLTAVLLLAHTTIPAATPPGISVFRLRPEDPHAIYFTPDKYHITADGQTDVSDALQGAIRTLKTRDNFGIIFIPEGTYRISKTIYIPTAIRLIGYGKTRPLIILGRNSPGFQQADPDDKGQGRYMFWFVGSLSDAGQPVHDAGASTFYSAMSNINLRIGDGNPAAIALRTHFAQHSYISHVDIDAGKGKAGLFDVGNELEDVRFFGGDYGIYTTKPSPGWPCAIVDSWFEGQRRAAIRTREAGLVLIRLQARQTPVVVDIDSNYHEKLFMEDCWFDNIREVAIRISDEDNAFNQVNLRNIACRNTPVLTEGRLTHRRTTAPGQLYLVKSFTDGLQIDGWDADPAYAATKDIKPISVMPTAVPSDIPVFPDMASWTDLRSLGAKGDGVADDTKAIQDAIDNHDVIYVPQGWYRVTAPIHLRARSVLIGLHPFATQFLITDNTPAFGGFGGPQPMIETPTGGANIISGIGLSTGASNPRAVACKWQSGEHSYLNDVKFIGGHGGIARPNTGDTGRRQSESDWDTQYWSLWVTNGGGGTFKDIWTANTYATAGAYISHTATPGRIYALSVEHHVRNEVRFNAVANWKVYALQLEEESRESTECQPMELQDCHDMVFANLYMFRVIRVNKPYPYSIRCWGGHDLEFLNVHNYSQIIYTTTNTIYDVNTNTEMRPWEFARLFIGPESSAAAQAQQLATGFEFAQSPCADSKGNIYFCDSRLRRIYRYSPATRQTTLLADYPWQPLSLTSDKKDNLLVVFKYVPKPGTGETYSNPPDAAGTSFSGWGNSGFTTLAYSIEPNNPDETIHLLPTQPMGSIDPIDRALYPAHRWRDYHDFNSISVARPQQCFVAPDGVTVIPVVYDLARSTALASAYPGKSVYTTDEYDKRTVRMDADSKGFLSNLTYFAQRGEFASTTDVEGNVYIADGEVYVYDSKGRLMKTIKTPERPTGVCFGNDPRILYVTGHNALYAISISDSR</sequence>
<dbReference type="InterPro" id="IPR013658">
    <property type="entry name" value="SGL"/>
</dbReference>
<reference evidence="5" key="2">
    <citation type="submission" date="2020-09" db="EMBL/GenBank/DDBJ databases">
        <authorList>
            <person name="Sun Q."/>
            <person name="Zhou Y."/>
        </authorList>
    </citation>
    <scope>NUCLEOTIDE SEQUENCE</scope>
    <source>
        <strain evidence="5">CGMCC 1.15448</strain>
    </source>
</reference>
<feature type="domain" description="Rhamnogalacturonase A/B/Epimerase-like pectate lyase" evidence="4">
    <location>
        <begin position="380"/>
        <end position="556"/>
    </location>
</feature>
<dbReference type="InterPro" id="IPR011050">
    <property type="entry name" value="Pectin_lyase_fold/virulence"/>
</dbReference>
<evidence type="ECO:0000313" key="6">
    <source>
        <dbReference type="Proteomes" id="UP000607559"/>
    </source>
</evidence>
<accession>A0A8J2XU10</accession>
<feature type="chain" id="PRO_5035217303" description="Gluconolaconase" evidence="2">
    <location>
        <begin position="21"/>
        <end position="976"/>
    </location>
</feature>
<dbReference type="PANTHER" id="PTHR47572">
    <property type="entry name" value="LIPOPROTEIN-RELATED"/>
    <property type="match status" value="1"/>
</dbReference>
<comment type="caution">
    <text evidence="5">The sequence shown here is derived from an EMBL/GenBank/DDBJ whole genome shotgun (WGS) entry which is preliminary data.</text>
</comment>
<evidence type="ECO:0008006" key="7">
    <source>
        <dbReference type="Google" id="ProtNLM"/>
    </source>
</evidence>
<name>A0A8J2XU10_9BACT</name>
<dbReference type="SUPFAM" id="SSF63829">
    <property type="entry name" value="Calcium-dependent phosphotriesterase"/>
    <property type="match status" value="1"/>
</dbReference>